<dbReference type="InterPro" id="IPR045843">
    <property type="entry name" value="IND-like"/>
</dbReference>
<organism evidence="6 7">
    <name type="scientific">Carpinus fangiana</name>
    <dbReference type="NCBI Taxonomy" id="176857"/>
    <lineage>
        <taxon>Eukaryota</taxon>
        <taxon>Viridiplantae</taxon>
        <taxon>Streptophyta</taxon>
        <taxon>Embryophyta</taxon>
        <taxon>Tracheophyta</taxon>
        <taxon>Spermatophyta</taxon>
        <taxon>Magnoliopsida</taxon>
        <taxon>eudicotyledons</taxon>
        <taxon>Gunneridae</taxon>
        <taxon>Pentapetalae</taxon>
        <taxon>rosids</taxon>
        <taxon>fabids</taxon>
        <taxon>Fagales</taxon>
        <taxon>Betulaceae</taxon>
        <taxon>Carpinus</taxon>
    </lineage>
</organism>
<gene>
    <name evidence="6" type="ORF">FH972_010736</name>
</gene>
<sequence length="383" mass="42381">MSLLYSPSIKYADRELRKNHPAEFMVDSNIYHQREQEMQQQNQQNQHNSGLMRYRSAPSSLLASLVDCSSNGGGGGTVGCEDRRYLPSSSPEEATMLARFMSPCNDQMVFQAEQQVQALPNHTPVDRSFSFLNSGGLEDSMKAKMGAAGNRSILLRQSSSPPELFAELTMDNGFGVMRNVGSFRACNGEASPSMTKLNDDLSFSAGPSPCSGHMSQIAEIGNELSRPPEDQSLGNTADSHHHYIPSFTNDSWNGSPFNGLRITRDNEVKVFPSSNSLDTRDPEPRSRTLGLTHHLSLPKTSIEMASIEKFLQFQGSVPCKIRAKRGFATHPRSIAERQTNTADMLDSAVEYIKDLQKQVKTLADTKAKCTCSRQMKQYSNHSD</sequence>
<dbReference type="CDD" id="cd11393">
    <property type="entry name" value="bHLH_AtbHLH_like"/>
    <property type="match status" value="1"/>
</dbReference>
<accession>A0A660KQY7</accession>
<reference evidence="6 7" key="1">
    <citation type="submission" date="2019-06" db="EMBL/GenBank/DDBJ databases">
        <title>A chromosomal-level reference genome of Carpinus fangiana (Coryloideae, Betulaceae).</title>
        <authorList>
            <person name="Yang X."/>
            <person name="Wang Z."/>
            <person name="Zhang L."/>
            <person name="Hao G."/>
            <person name="Liu J."/>
            <person name="Yang Y."/>
        </authorList>
    </citation>
    <scope>NUCLEOTIDE SEQUENCE [LARGE SCALE GENOMIC DNA]</scope>
    <source>
        <strain evidence="6">Cfa_2016G</strain>
        <tissue evidence="6">Leaf</tissue>
    </source>
</reference>
<evidence type="ECO:0000313" key="7">
    <source>
        <dbReference type="Proteomes" id="UP000327013"/>
    </source>
</evidence>
<evidence type="ECO:0000256" key="5">
    <source>
        <dbReference type="ARBA" id="ARBA00023242"/>
    </source>
</evidence>
<dbReference type="GO" id="GO:0005634">
    <property type="term" value="C:nucleus"/>
    <property type="evidence" value="ECO:0007669"/>
    <property type="project" value="UniProtKB-SubCell"/>
</dbReference>
<name>A0A660KQY7_9ROSI</name>
<comment type="subcellular location">
    <subcellularLocation>
        <location evidence="1">Nucleus</location>
    </subcellularLocation>
</comment>
<dbReference type="GO" id="GO:0046983">
    <property type="term" value="F:protein dimerization activity"/>
    <property type="evidence" value="ECO:0007669"/>
    <property type="project" value="InterPro"/>
</dbReference>
<dbReference type="Proteomes" id="UP000327013">
    <property type="component" value="Chromosome 4"/>
</dbReference>
<keyword evidence="4" id="KW-0804">Transcription</keyword>
<evidence type="ECO:0000256" key="4">
    <source>
        <dbReference type="ARBA" id="ARBA00023163"/>
    </source>
</evidence>
<evidence type="ECO:0008006" key="8">
    <source>
        <dbReference type="Google" id="ProtNLM"/>
    </source>
</evidence>
<proteinExistence type="predicted"/>
<dbReference type="InterPro" id="IPR045239">
    <property type="entry name" value="bHLH95_bHLH"/>
</dbReference>
<keyword evidence="3" id="KW-0238">DNA-binding</keyword>
<dbReference type="InterPro" id="IPR036638">
    <property type="entry name" value="HLH_DNA-bd_sf"/>
</dbReference>
<evidence type="ECO:0000313" key="6">
    <source>
        <dbReference type="EMBL" id="KAE8038204.1"/>
    </source>
</evidence>
<dbReference type="GO" id="GO:0000978">
    <property type="term" value="F:RNA polymerase II cis-regulatory region sequence-specific DNA binding"/>
    <property type="evidence" value="ECO:0007669"/>
    <property type="project" value="TreeGrafter"/>
</dbReference>
<evidence type="ECO:0000256" key="1">
    <source>
        <dbReference type="ARBA" id="ARBA00004123"/>
    </source>
</evidence>
<keyword evidence="5" id="KW-0539">Nucleus</keyword>
<evidence type="ECO:0000256" key="2">
    <source>
        <dbReference type="ARBA" id="ARBA00023015"/>
    </source>
</evidence>
<dbReference type="OrthoDB" id="2019494at2759"/>
<dbReference type="AlphaFoldDB" id="A0A660KQY7"/>
<dbReference type="PANTHER" id="PTHR16223:SF345">
    <property type="entry name" value="TRANSCRIPTION FACTOR BHLH130-LIKE"/>
    <property type="match status" value="1"/>
</dbReference>
<dbReference type="EMBL" id="CM017324">
    <property type="protein sequence ID" value="KAE8038204.1"/>
    <property type="molecule type" value="Genomic_DNA"/>
</dbReference>
<keyword evidence="2" id="KW-0805">Transcription regulation</keyword>
<dbReference type="GO" id="GO:0000981">
    <property type="term" value="F:DNA-binding transcription factor activity, RNA polymerase II-specific"/>
    <property type="evidence" value="ECO:0007669"/>
    <property type="project" value="TreeGrafter"/>
</dbReference>
<dbReference type="PANTHER" id="PTHR16223">
    <property type="entry name" value="TRANSCRIPTION FACTOR BHLH83-RELATED"/>
    <property type="match status" value="1"/>
</dbReference>
<dbReference type="SUPFAM" id="SSF47459">
    <property type="entry name" value="HLH, helix-loop-helix DNA-binding domain"/>
    <property type="match status" value="1"/>
</dbReference>
<protein>
    <recommendedName>
        <fullName evidence="8">BHLH domain-containing protein</fullName>
    </recommendedName>
</protein>
<keyword evidence="7" id="KW-1185">Reference proteome</keyword>
<evidence type="ECO:0000256" key="3">
    <source>
        <dbReference type="ARBA" id="ARBA00023125"/>
    </source>
</evidence>